<dbReference type="InterPro" id="IPR025452">
    <property type="entry name" value="DUF4218"/>
</dbReference>
<feature type="domain" description="DUF4218" evidence="1">
    <location>
        <begin position="53"/>
        <end position="103"/>
    </location>
</feature>
<feature type="non-terminal residue" evidence="2">
    <location>
        <position position="1"/>
    </location>
</feature>
<accession>A0A371GG59</accession>
<comment type="caution">
    <text evidence="2">The sequence shown here is derived from an EMBL/GenBank/DDBJ whole genome shotgun (WGS) entry which is preliminary data.</text>
</comment>
<evidence type="ECO:0000259" key="1">
    <source>
        <dbReference type="Pfam" id="PF13960"/>
    </source>
</evidence>
<dbReference type="PANTHER" id="PTHR48258:SF12">
    <property type="entry name" value="TRANSPOSON PROTEIN, CACTA, EN_SPM SUB-CLASS"/>
    <property type="match status" value="1"/>
</dbReference>
<evidence type="ECO:0000313" key="3">
    <source>
        <dbReference type="Proteomes" id="UP000257109"/>
    </source>
</evidence>
<dbReference type="Pfam" id="PF13960">
    <property type="entry name" value="DUF4218"/>
    <property type="match status" value="1"/>
</dbReference>
<dbReference type="AlphaFoldDB" id="A0A371GG59"/>
<dbReference type="PANTHER" id="PTHR48258">
    <property type="entry name" value="DUF4218 DOMAIN-CONTAINING PROTEIN-RELATED"/>
    <property type="match status" value="1"/>
</dbReference>
<dbReference type="OrthoDB" id="1426665at2759"/>
<organism evidence="2 3">
    <name type="scientific">Mucuna pruriens</name>
    <name type="common">Velvet bean</name>
    <name type="synonym">Dolichos pruriens</name>
    <dbReference type="NCBI Taxonomy" id="157652"/>
    <lineage>
        <taxon>Eukaryota</taxon>
        <taxon>Viridiplantae</taxon>
        <taxon>Streptophyta</taxon>
        <taxon>Embryophyta</taxon>
        <taxon>Tracheophyta</taxon>
        <taxon>Spermatophyta</taxon>
        <taxon>Magnoliopsida</taxon>
        <taxon>eudicotyledons</taxon>
        <taxon>Gunneridae</taxon>
        <taxon>Pentapetalae</taxon>
        <taxon>rosids</taxon>
        <taxon>fabids</taxon>
        <taxon>Fabales</taxon>
        <taxon>Fabaceae</taxon>
        <taxon>Papilionoideae</taxon>
        <taxon>50 kb inversion clade</taxon>
        <taxon>NPAAA clade</taxon>
        <taxon>indigoferoid/millettioid clade</taxon>
        <taxon>Phaseoleae</taxon>
        <taxon>Mucuna</taxon>
    </lineage>
</organism>
<dbReference type="EMBL" id="QJKJ01005639">
    <property type="protein sequence ID" value="RDX89552.1"/>
    <property type="molecule type" value="Genomic_DNA"/>
</dbReference>
<keyword evidence="3" id="KW-1185">Reference proteome</keyword>
<evidence type="ECO:0000313" key="2">
    <source>
        <dbReference type="EMBL" id="RDX89552.1"/>
    </source>
</evidence>
<gene>
    <name evidence="2" type="ORF">CR513_28714</name>
</gene>
<proteinExistence type="predicted"/>
<reference evidence="2" key="1">
    <citation type="submission" date="2018-05" db="EMBL/GenBank/DDBJ databases">
        <title>Draft genome of Mucuna pruriens seed.</title>
        <authorList>
            <person name="Nnadi N.E."/>
            <person name="Vos R."/>
            <person name="Hasami M.H."/>
            <person name="Devisetty U.K."/>
            <person name="Aguiy J.C."/>
        </authorList>
    </citation>
    <scope>NUCLEOTIDE SEQUENCE [LARGE SCALE GENOMIC DNA]</scope>
    <source>
        <strain evidence="2">JCA_2017</strain>
    </source>
</reference>
<sequence>MPNGYSSNISRYIDDQNIKIFRIKSHDYHILMQHLLLLAIHNVLPNSVTVVLILLTRCHLKILLPPPFFIVIVHLTCHLVEEMKLGGSMYYHSMYSIERGRMAIARRYTTYNINRYKFRAMGQDQGLKAQNNGVFLISNTSCVTSKADANLRLADLPYYGKMEDIIELNYYGFLKVILFRCKWADTTCPRGFRNDA</sequence>
<name>A0A371GG59_MUCPR</name>
<dbReference type="Proteomes" id="UP000257109">
    <property type="component" value="Unassembled WGS sequence"/>
</dbReference>
<protein>
    <recommendedName>
        <fullName evidence="1">DUF4218 domain-containing protein</fullName>
    </recommendedName>
</protein>